<dbReference type="Pfam" id="PF03004">
    <property type="entry name" value="Transposase_24"/>
    <property type="match status" value="1"/>
</dbReference>
<evidence type="ECO:0000256" key="1">
    <source>
        <dbReference type="SAM" id="MobiDB-lite"/>
    </source>
</evidence>
<sequence length="238" mass="27297">MQHSNDEGGEEDTRFIICPYGDSFTNATYVVRQLNKIVNNYWRGPWNSYCSAPKQVKDLWWNEFKRKFGWDETEEDKVRRIFKKKAGDHIRNVMNKAKRSQGKPNFITGDDWTEIKRIWESEKNMQMSEQNKKNRASSSLEGSATYTGGSINIGEHKKRIANELGTESTYTATFERTFQKKDKTWIGDRAKAIKEKYDELLMSTASSGDGGAASELVVDNMALWVEASSGMKRGKYLG</sequence>
<dbReference type="InterPro" id="IPR004252">
    <property type="entry name" value="Probable_transposase_24"/>
</dbReference>
<organism evidence="2 3">
    <name type="scientific">Rhodamnia argentea</name>
    <dbReference type="NCBI Taxonomy" id="178133"/>
    <lineage>
        <taxon>Eukaryota</taxon>
        <taxon>Viridiplantae</taxon>
        <taxon>Streptophyta</taxon>
        <taxon>Embryophyta</taxon>
        <taxon>Tracheophyta</taxon>
        <taxon>Spermatophyta</taxon>
        <taxon>Magnoliopsida</taxon>
        <taxon>eudicotyledons</taxon>
        <taxon>Gunneridae</taxon>
        <taxon>Pentapetalae</taxon>
        <taxon>rosids</taxon>
        <taxon>malvids</taxon>
        <taxon>Myrtales</taxon>
        <taxon>Myrtaceae</taxon>
        <taxon>Myrtoideae</taxon>
        <taxon>Myrteae</taxon>
        <taxon>Australasian group</taxon>
        <taxon>Rhodamnia</taxon>
    </lineage>
</organism>
<evidence type="ECO:0000313" key="2">
    <source>
        <dbReference type="Proteomes" id="UP000827889"/>
    </source>
</evidence>
<keyword evidence="2" id="KW-1185">Reference proteome</keyword>
<proteinExistence type="predicted"/>
<gene>
    <name evidence="3" type="primary">LOC115734988</name>
</gene>
<name>A0ABM3HPR8_9MYRT</name>
<dbReference type="Proteomes" id="UP000827889">
    <property type="component" value="Chromosome 7"/>
</dbReference>
<dbReference type="GeneID" id="115734988"/>
<feature type="region of interest" description="Disordered" evidence="1">
    <location>
        <begin position="123"/>
        <end position="142"/>
    </location>
</feature>
<accession>A0ABM3HPR8</accession>
<reference evidence="3" key="1">
    <citation type="submission" date="2025-08" db="UniProtKB">
        <authorList>
            <consortium name="RefSeq"/>
        </authorList>
    </citation>
    <scope>IDENTIFICATION</scope>
    <source>
        <tissue evidence="3">Leaf</tissue>
    </source>
</reference>
<protein>
    <submittedName>
        <fullName evidence="3">Uncharacterized protein LOC115734988</fullName>
    </submittedName>
</protein>
<evidence type="ECO:0000313" key="3">
    <source>
        <dbReference type="RefSeq" id="XP_048138593.1"/>
    </source>
</evidence>
<dbReference type="RefSeq" id="XP_048138593.1">
    <property type="nucleotide sequence ID" value="XM_048282636.1"/>
</dbReference>